<gene>
    <name evidence="1" type="ORF">MM415A04315_0007</name>
</gene>
<sequence>MRANKPEVTISSDYAVLACRNAEFYYGYERSICKSCGKTNKPGTEHCDICKDADRDWCFVAGFPGREEIVVPFSRLGAKSMFDVVDCLLIGIGWIFAKCELPPTISRGLQVSQTQVGN</sequence>
<name>A0A6M3JKV7_9ZZZZ</name>
<evidence type="ECO:0000313" key="1">
    <source>
        <dbReference type="EMBL" id="QJA69775.1"/>
    </source>
</evidence>
<protein>
    <submittedName>
        <fullName evidence="1">Uncharacterized protein</fullName>
    </submittedName>
</protein>
<proteinExistence type="predicted"/>
<dbReference type="AlphaFoldDB" id="A0A6M3JKV7"/>
<organism evidence="1">
    <name type="scientific">viral metagenome</name>
    <dbReference type="NCBI Taxonomy" id="1070528"/>
    <lineage>
        <taxon>unclassified sequences</taxon>
        <taxon>metagenomes</taxon>
        <taxon>organismal metagenomes</taxon>
    </lineage>
</organism>
<accession>A0A6M3JKV7</accession>
<dbReference type="EMBL" id="MT141735">
    <property type="protein sequence ID" value="QJA69775.1"/>
    <property type="molecule type" value="Genomic_DNA"/>
</dbReference>
<reference evidence="1" key="1">
    <citation type="submission" date="2020-03" db="EMBL/GenBank/DDBJ databases">
        <title>The deep terrestrial virosphere.</title>
        <authorList>
            <person name="Holmfeldt K."/>
            <person name="Nilsson E."/>
            <person name="Simone D."/>
            <person name="Lopez-Fernandez M."/>
            <person name="Wu X."/>
            <person name="de Brujin I."/>
            <person name="Lundin D."/>
            <person name="Andersson A."/>
            <person name="Bertilsson S."/>
            <person name="Dopson M."/>
        </authorList>
    </citation>
    <scope>NUCLEOTIDE SEQUENCE</scope>
    <source>
        <strain evidence="1">MM415A04315</strain>
    </source>
</reference>